<dbReference type="InterPro" id="IPR050095">
    <property type="entry name" value="ECF_ABC_transporter_ATP-bd"/>
</dbReference>
<dbReference type="InterPro" id="IPR017871">
    <property type="entry name" value="ABC_transporter-like_CS"/>
</dbReference>
<organism evidence="10 11">
    <name type="scientific">Paenibacillus melissococcoides</name>
    <dbReference type="NCBI Taxonomy" id="2912268"/>
    <lineage>
        <taxon>Bacteria</taxon>
        <taxon>Bacillati</taxon>
        <taxon>Bacillota</taxon>
        <taxon>Bacilli</taxon>
        <taxon>Bacillales</taxon>
        <taxon>Paenibacillaceae</taxon>
        <taxon>Paenibacillus</taxon>
    </lineage>
</organism>
<sequence length="513" mass="56781">MLGLTQARAASTAAAITNLRLKFPGEASLLFKDLSFSIAAGEKVLLLGPSGCGKSTLLQVLSGIMPDSVEVPLKYERRQLPDSWGFVFQDPDTQFCMPYVDEELAFVLENLSVPRKQMEPRMISILERVGLRLDDLHTPIAALSQGMKQRLALASVLLLEPEVLFLDEPSALLDPEGTKQIWVTVKEIAGSHTLLIVEHKLDLVADIVDRVVLFDDEGRIMADGEPGAIFTMHKEKLIEYGIWYPDVWRDHVKSEAYHAIASAKRRQRQAEAAAALRAEPIIALRGFCGYRGEAEAIAVEAADVYPGEWIAVTGPNGAGKSTLLLSLMRLLRAGGSYVIGGRPVPEPKKRGWFRQARPEPPEELAFVFQNPEMQFLADSVYEELAYGLRLAEGSDAEIERQVTALMAAFDLDMGADRHPYHLSLGQKRRLSVATAVVREHPVLLLDEPTFGQDARNTFAILDKLESLRAAGTAIVMVTHDLNIVRHYADRVWQVERGSLTVLDTIGEREAQIT</sequence>
<dbReference type="GO" id="GO:0005524">
    <property type="term" value="F:ATP binding"/>
    <property type="evidence" value="ECO:0007669"/>
    <property type="project" value="UniProtKB-KW"/>
</dbReference>
<dbReference type="PROSITE" id="PS00211">
    <property type="entry name" value="ABC_TRANSPORTER_1"/>
    <property type="match status" value="2"/>
</dbReference>
<dbReference type="InterPro" id="IPR003593">
    <property type="entry name" value="AAA+_ATPase"/>
</dbReference>
<evidence type="ECO:0000256" key="8">
    <source>
        <dbReference type="ARBA" id="ARBA00023136"/>
    </source>
</evidence>
<feature type="domain" description="ABC transporter" evidence="9">
    <location>
        <begin position="276"/>
        <end position="512"/>
    </location>
</feature>
<dbReference type="Gene3D" id="3.40.50.300">
    <property type="entry name" value="P-loop containing nucleotide triphosphate hydrolases"/>
    <property type="match status" value="2"/>
</dbReference>
<comment type="subcellular location">
    <subcellularLocation>
        <location evidence="1">Cell membrane</location>
        <topology evidence="1">Peripheral membrane protein</topology>
    </subcellularLocation>
</comment>
<evidence type="ECO:0000256" key="4">
    <source>
        <dbReference type="ARBA" id="ARBA00022475"/>
    </source>
</evidence>
<keyword evidence="7" id="KW-1278">Translocase</keyword>
<name>A0ABM9FV30_9BACL</name>
<dbReference type="PROSITE" id="PS50893">
    <property type="entry name" value="ABC_TRANSPORTER_2"/>
    <property type="match status" value="2"/>
</dbReference>
<dbReference type="InterPro" id="IPR027417">
    <property type="entry name" value="P-loop_NTPase"/>
</dbReference>
<protein>
    <submittedName>
        <fullName evidence="10">Energy-coupling factor ABC transporter ATP-binding protein</fullName>
    </submittedName>
</protein>
<evidence type="ECO:0000256" key="1">
    <source>
        <dbReference type="ARBA" id="ARBA00004202"/>
    </source>
</evidence>
<evidence type="ECO:0000259" key="9">
    <source>
        <dbReference type="PROSITE" id="PS50893"/>
    </source>
</evidence>
<dbReference type="PANTHER" id="PTHR43553">
    <property type="entry name" value="HEAVY METAL TRANSPORTER"/>
    <property type="match status" value="1"/>
</dbReference>
<reference evidence="10" key="1">
    <citation type="submission" date="2022-06" db="EMBL/GenBank/DDBJ databases">
        <authorList>
            <person name="Dietemann V."/>
            <person name="Ory F."/>
            <person name="Dainat B."/>
            <person name="Oberhansli S."/>
        </authorList>
    </citation>
    <scope>NUCLEOTIDE SEQUENCE</scope>
    <source>
        <strain evidence="10">Ena-SAMPLE-TAB-26-04-2022-14:26:32:270-5432</strain>
    </source>
</reference>
<evidence type="ECO:0000256" key="3">
    <source>
        <dbReference type="ARBA" id="ARBA00022448"/>
    </source>
</evidence>
<dbReference type="SMART" id="SM00382">
    <property type="entry name" value="AAA"/>
    <property type="match status" value="2"/>
</dbReference>
<proteinExistence type="inferred from homology"/>
<gene>
    <name evidence="10" type="ORF">WJ0W_000201</name>
</gene>
<dbReference type="SUPFAM" id="SSF52540">
    <property type="entry name" value="P-loop containing nucleoside triphosphate hydrolases"/>
    <property type="match status" value="2"/>
</dbReference>
<comment type="similarity">
    <text evidence="2">Belongs to the ABC transporter superfamily.</text>
</comment>
<evidence type="ECO:0000313" key="10">
    <source>
        <dbReference type="EMBL" id="CAH8242992.1"/>
    </source>
</evidence>
<keyword evidence="3" id="KW-0813">Transport</keyword>
<keyword evidence="4" id="KW-1003">Cell membrane</keyword>
<evidence type="ECO:0000256" key="2">
    <source>
        <dbReference type="ARBA" id="ARBA00005417"/>
    </source>
</evidence>
<keyword evidence="11" id="KW-1185">Reference proteome</keyword>
<comment type="caution">
    <text evidence="10">The sequence shown here is derived from an EMBL/GenBank/DDBJ whole genome shotgun (WGS) entry which is preliminary data.</text>
</comment>
<accession>A0ABM9FV30</accession>
<dbReference type="RefSeq" id="WP_261944502.1">
    <property type="nucleotide sequence ID" value="NZ_AP031286.1"/>
</dbReference>
<dbReference type="EMBL" id="CALYLO010000001">
    <property type="protein sequence ID" value="CAH8242992.1"/>
    <property type="molecule type" value="Genomic_DNA"/>
</dbReference>
<dbReference type="InterPro" id="IPR015856">
    <property type="entry name" value="ABC_transpr_CbiO/EcfA_su"/>
</dbReference>
<evidence type="ECO:0000256" key="7">
    <source>
        <dbReference type="ARBA" id="ARBA00022967"/>
    </source>
</evidence>
<dbReference type="InterPro" id="IPR003439">
    <property type="entry name" value="ABC_transporter-like_ATP-bd"/>
</dbReference>
<keyword evidence="5" id="KW-0547">Nucleotide-binding</keyword>
<evidence type="ECO:0000313" key="11">
    <source>
        <dbReference type="Proteomes" id="UP001154322"/>
    </source>
</evidence>
<keyword evidence="6 10" id="KW-0067">ATP-binding</keyword>
<dbReference type="CDD" id="cd03225">
    <property type="entry name" value="ABC_cobalt_CbiO_domain1"/>
    <property type="match status" value="2"/>
</dbReference>
<dbReference type="Proteomes" id="UP001154322">
    <property type="component" value="Unassembled WGS sequence"/>
</dbReference>
<feature type="domain" description="ABC transporter" evidence="9">
    <location>
        <begin position="14"/>
        <end position="242"/>
    </location>
</feature>
<evidence type="ECO:0000256" key="5">
    <source>
        <dbReference type="ARBA" id="ARBA00022741"/>
    </source>
</evidence>
<dbReference type="Pfam" id="PF00005">
    <property type="entry name" value="ABC_tran"/>
    <property type="match status" value="2"/>
</dbReference>
<keyword evidence="8" id="KW-0472">Membrane</keyword>
<evidence type="ECO:0000256" key="6">
    <source>
        <dbReference type="ARBA" id="ARBA00022840"/>
    </source>
</evidence>